<protein>
    <submittedName>
        <fullName evidence="2">Phlebovirus glycoprotein G2 fusion domain-containing protein</fullName>
    </submittedName>
</protein>
<dbReference type="WBParaSite" id="ES5_v2.g27013.t1">
    <property type="protein sequence ID" value="ES5_v2.g27013.t1"/>
    <property type="gene ID" value="ES5_v2.g27013"/>
</dbReference>
<evidence type="ECO:0000313" key="1">
    <source>
        <dbReference type="Proteomes" id="UP000887579"/>
    </source>
</evidence>
<evidence type="ECO:0000313" key="2">
    <source>
        <dbReference type="WBParaSite" id="ES5_v2.g27013.t1"/>
    </source>
</evidence>
<sequence>MYFATDGHRTVVLDDIQHAAMKLIFCPTKEDAVHLNCTVMFDACSCQPAETRMNCACRDNEMLLDVFDHKSLPREHAVTLLMEAGGHLYYSLANSVTQLQVNVQQLKAVTQMDMNRCIVKDVSVEGCVNCLNGVSIKGICETDFGNALGHVNCENGWSFSIRCSKPATNFKAVVHGDQSEVKTLCSVQCPSNQETFVLEGRLAFVPPPQMRNNVAPIQEVVDIPGFWASSYEYLFNFIYSSYIKIATTAVVVLLIVLLIRCLF</sequence>
<proteinExistence type="predicted"/>
<accession>A0AC34GBF4</accession>
<dbReference type="Proteomes" id="UP000887579">
    <property type="component" value="Unplaced"/>
</dbReference>
<organism evidence="1 2">
    <name type="scientific">Panagrolaimus sp. ES5</name>
    <dbReference type="NCBI Taxonomy" id="591445"/>
    <lineage>
        <taxon>Eukaryota</taxon>
        <taxon>Metazoa</taxon>
        <taxon>Ecdysozoa</taxon>
        <taxon>Nematoda</taxon>
        <taxon>Chromadorea</taxon>
        <taxon>Rhabditida</taxon>
        <taxon>Tylenchina</taxon>
        <taxon>Panagrolaimomorpha</taxon>
        <taxon>Panagrolaimoidea</taxon>
        <taxon>Panagrolaimidae</taxon>
        <taxon>Panagrolaimus</taxon>
    </lineage>
</organism>
<reference evidence="2" key="1">
    <citation type="submission" date="2022-11" db="UniProtKB">
        <authorList>
            <consortium name="WormBaseParasite"/>
        </authorList>
    </citation>
    <scope>IDENTIFICATION</scope>
</reference>
<name>A0AC34GBF4_9BILA</name>